<evidence type="ECO:0000313" key="3">
    <source>
        <dbReference type="EMBL" id="KAH9299911.1"/>
    </source>
</evidence>
<protein>
    <recommendedName>
        <fullName evidence="5">Taxadiene 5-alpha hydroxylase</fullName>
    </recommendedName>
</protein>
<accession>A0AA38CI84</accession>
<feature type="non-terminal residue" evidence="3">
    <location>
        <position position="1"/>
    </location>
</feature>
<sequence length="62" mass="7305">QLGILSNKLEGDEITWKDVKSMKYTWQVVQETLRLYPSIFGSFRQAITDIHYNGYIIPKGWK</sequence>
<dbReference type="Proteomes" id="UP000824469">
    <property type="component" value="Unassembled WGS sequence"/>
</dbReference>
<keyword evidence="4" id="KW-1185">Reference proteome</keyword>
<keyword evidence="1" id="KW-0479">Metal-binding</keyword>
<name>A0AA38CI84_TAXCH</name>
<dbReference type="GO" id="GO:0005506">
    <property type="term" value="F:iron ion binding"/>
    <property type="evidence" value="ECO:0007669"/>
    <property type="project" value="InterPro"/>
</dbReference>
<dbReference type="EMBL" id="JAHRHJ020000010">
    <property type="protein sequence ID" value="KAH9299911.1"/>
    <property type="molecule type" value="Genomic_DNA"/>
</dbReference>
<dbReference type="GO" id="GO:0016705">
    <property type="term" value="F:oxidoreductase activity, acting on paired donors, with incorporation or reduction of molecular oxygen"/>
    <property type="evidence" value="ECO:0007669"/>
    <property type="project" value="InterPro"/>
</dbReference>
<dbReference type="InterPro" id="IPR036396">
    <property type="entry name" value="Cyt_P450_sf"/>
</dbReference>
<organism evidence="3 4">
    <name type="scientific">Taxus chinensis</name>
    <name type="common">Chinese yew</name>
    <name type="synonym">Taxus wallichiana var. chinensis</name>
    <dbReference type="NCBI Taxonomy" id="29808"/>
    <lineage>
        <taxon>Eukaryota</taxon>
        <taxon>Viridiplantae</taxon>
        <taxon>Streptophyta</taxon>
        <taxon>Embryophyta</taxon>
        <taxon>Tracheophyta</taxon>
        <taxon>Spermatophyta</taxon>
        <taxon>Pinopsida</taxon>
        <taxon>Pinidae</taxon>
        <taxon>Conifers II</taxon>
        <taxon>Cupressales</taxon>
        <taxon>Taxaceae</taxon>
        <taxon>Taxus</taxon>
    </lineage>
</organism>
<keyword evidence="2" id="KW-0408">Iron</keyword>
<dbReference type="Gene3D" id="1.10.630.10">
    <property type="entry name" value="Cytochrome P450"/>
    <property type="match status" value="1"/>
</dbReference>
<evidence type="ECO:0000256" key="2">
    <source>
        <dbReference type="ARBA" id="ARBA00023004"/>
    </source>
</evidence>
<comment type="caution">
    <text evidence="3">The sequence shown here is derived from an EMBL/GenBank/DDBJ whole genome shotgun (WGS) entry which is preliminary data.</text>
</comment>
<dbReference type="GO" id="GO:0020037">
    <property type="term" value="F:heme binding"/>
    <property type="evidence" value="ECO:0007669"/>
    <property type="project" value="InterPro"/>
</dbReference>
<proteinExistence type="predicted"/>
<dbReference type="PANTHER" id="PTHR24286">
    <property type="entry name" value="CYTOCHROME P450 26"/>
    <property type="match status" value="1"/>
</dbReference>
<dbReference type="SUPFAM" id="SSF48264">
    <property type="entry name" value="Cytochrome P450"/>
    <property type="match status" value="1"/>
</dbReference>
<dbReference type="PANTHER" id="PTHR24286:SF221">
    <property type="entry name" value="TAXADIENE 5-ALPHA HYDROXYLASE"/>
    <property type="match status" value="1"/>
</dbReference>
<dbReference type="InterPro" id="IPR001128">
    <property type="entry name" value="Cyt_P450"/>
</dbReference>
<feature type="non-terminal residue" evidence="3">
    <location>
        <position position="62"/>
    </location>
</feature>
<reference evidence="3 4" key="1">
    <citation type="journal article" date="2021" name="Nat. Plants">
        <title>The Taxus genome provides insights into paclitaxel biosynthesis.</title>
        <authorList>
            <person name="Xiong X."/>
            <person name="Gou J."/>
            <person name="Liao Q."/>
            <person name="Li Y."/>
            <person name="Zhou Q."/>
            <person name="Bi G."/>
            <person name="Li C."/>
            <person name="Du R."/>
            <person name="Wang X."/>
            <person name="Sun T."/>
            <person name="Guo L."/>
            <person name="Liang H."/>
            <person name="Lu P."/>
            <person name="Wu Y."/>
            <person name="Zhang Z."/>
            <person name="Ro D.K."/>
            <person name="Shang Y."/>
            <person name="Huang S."/>
            <person name="Yan J."/>
        </authorList>
    </citation>
    <scope>NUCLEOTIDE SEQUENCE [LARGE SCALE GENOMIC DNA]</scope>
    <source>
        <strain evidence="3">Ta-2019</strain>
    </source>
</reference>
<evidence type="ECO:0000313" key="4">
    <source>
        <dbReference type="Proteomes" id="UP000824469"/>
    </source>
</evidence>
<gene>
    <name evidence="3" type="ORF">KI387_044607</name>
</gene>
<dbReference type="Pfam" id="PF00067">
    <property type="entry name" value="p450"/>
    <property type="match status" value="1"/>
</dbReference>
<evidence type="ECO:0000256" key="1">
    <source>
        <dbReference type="ARBA" id="ARBA00022723"/>
    </source>
</evidence>
<evidence type="ECO:0008006" key="5">
    <source>
        <dbReference type="Google" id="ProtNLM"/>
    </source>
</evidence>
<dbReference type="GO" id="GO:0004497">
    <property type="term" value="F:monooxygenase activity"/>
    <property type="evidence" value="ECO:0007669"/>
    <property type="project" value="InterPro"/>
</dbReference>
<dbReference type="GO" id="GO:0016125">
    <property type="term" value="P:sterol metabolic process"/>
    <property type="evidence" value="ECO:0007669"/>
    <property type="project" value="TreeGrafter"/>
</dbReference>
<dbReference type="AlphaFoldDB" id="A0AA38CI84"/>